<dbReference type="Proteomes" id="UP000734854">
    <property type="component" value="Unassembled WGS sequence"/>
</dbReference>
<accession>A0A8J5FJK4</accession>
<feature type="compositionally biased region" description="Acidic residues" evidence="1">
    <location>
        <begin position="207"/>
        <end position="226"/>
    </location>
</feature>
<evidence type="ECO:0000256" key="1">
    <source>
        <dbReference type="SAM" id="MobiDB-lite"/>
    </source>
</evidence>
<dbReference type="EMBL" id="JACMSC010000015">
    <property type="protein sequence ID" value="KAG6488155.1"/>
    <property type="molecule type" value="Genomic_DNA"/>
</dbReference>
<protein>
    <submittedName>
        <fullName evidence="2">Uncharacterized protein</fullName>
    </submittedName>
</protein>
<proteinExistence type="predicted"/>
<dbReference type="PANTHER" id="PTHR33448">
    <property type="entry name" value="CHLOROPLAST PROTEIN HCF243-RELATED"/>
    <property type="match status" value="1"/>
</dbReference>
<name>A0A8J5FJK4_ZINOF</name>
<comment type="caution">
    <text evidence="2">The sequence shown here is derived from an EMBL/GenBank/DDBJ whole genome shotgun (WGS) entry which is preliminary data.</text>
</comment>
<feature type="region of interest" description="Disordered" evidence="1">
    <location>
        <begin position="162"/>
        <end position="190"/>
    </location>
</feature>
<organism evidence="2 3">
    <name type="scientific">Zingiber officinale</name>
    <name type="common">Ginger</name>
    <name type="synonym">Amomum zingiber</name>
    <dbReference type="NCBI Taxonomy" id="94328"/>
    <lineage>
        <taxon>Eukaryota</taxon>
        <taxon>Viridiplantae</taxon>
        <taxon>Streptophyta</taxon>
        <taxon>Embryophyta</taxon>
        <taxon>Tracheophyta</taxon>
        <taxon>Spermatophyta</taxon>
        <taxon>Magnoliopsida</taxon>
        <taxon>Liliopsida</taxon>
        <taxon>Zingiberales</taxon>
        <taxon>Zingiberaceae</taxon>
        <taxon>Zingiber</taxon>
    </lineage>
</organism>
<gene>
    <name evidence="2" type="ORF">ZIOFF_056914</name>
</gene>
<evidence type="ECO:0000313" key="3">
    <source>
        <dbReference type="Proteomes" id="UP000734854"/>
    </source>
</evidence>
<evidence type="ECO:0000313" key="2">
    <source>
        <dbReference type="EMBL" id="KAG6488155.1"/>
    </source>
</evidence>
<feature type="compositionally biased region" description="Acidic residues" evidence="1">
    <location>
        <begin position="264"/>
        <end position="273"/>
    </location>
</feature>
<reference evidence="2 3" key="1">
    <citation type="submission" date="2020-08" db="EMBL/GenBank/DDBJ databases">
        <title>Plant Genome Project.</title>
        <authorList>
            <person name="Zhang R.-G."/>
        </authorList>
    </citation>
    <scope>NUCLEOTIDE SEQUENCE [LARGE SCALE GENOMIC DNA]</scope>
    <source>
        <tissue evidence="2">Rhizome</tissue>
    </source>
</reference>
<dbReference type="PANTHER" id="PTHR33448:SF3">
    <property type="entry name" value="OS09G0370000 PROTEIN"/>
    <property type="match status" value="1"/>
</dbReference>
<sequence length="325" mass="36541">MKGRGGNGGNVGAPADLLVCFPSRAHLALMPKPICSPSRPADLAGKRHRAGRGHVSPLFKTKTKRMSSEEVIDEPTSPKVTCAGQIKVRSKSRPRRPPAEQKNWIAVVEEIERMHEHRNKKAHHWLDAVSLKKDVMHLVGALRGFRFNMRCFGAFHGAVDCTTDEEDGEEEEEDEKEEAESSTESGTVFSKWFMLLEENQRIKLERETEEEEEEEEGGGGEEEEKEEQNAPPTNSSVPPPNALMLMRCRSAPAKGWLKRRESGGEEEEIEAEEASSSSTREKEKEEKLVLMSYAPDFFKISTDIARETWVAGSADPLARSRSWRR</sequence>
<dbReference type="OrthoDB" id="1919674at2759"/>
<feature type="compositionally biased region" description="Acidic residues" evidence="1">
    <location>
        <begin position="162"/>
        <end position="181"/>
    </location>
</feature>
<keyword evidence="3" id="KW-1185">Reference proteome</keyword>
<dbReference type="AlphaFoldDB" id="A0A8J5FJK4"/>
<feature type="region of interest" description="Disordered" evidence="1">
    <location>
        <begin position="202"/>
        <end position="286"/>
    </location>
</feature>